<evidence type="ECO:0000256" key="1">
    <source>
        <dbReference type="SAM" id="MobiDB-lite"/>
    </source>
</evidence>
<dbReference type="AlphaFoldDB" id="A0A4Y3MCU9"/>
<keyword evidence="3" id="KW-1185">Reference proteome</keyword>
<sequence length="190" mass="22117">MSKALEALKKRHPFRAPRATATPIYRWLYQNHDAIAELRHGRLVSWKMILAAAREDGIDVECTDAVANTIRKKWSRIVSERARQKVEIKSTPPSETVSRPPSRLPSDWQPEEIKQHYAERDVAERVTSVRSPQTVVTSPETARNRSWVRPRRRLAAEDNENIPQHSRDSLSRILDKKHAEKEERYRLTPD</sequence>
<organism evidence="2 3">
    <name type="scientific">Gluconobacter roseus NBRC 3990</name>
    <dbReference type="NCBI Taxonomy" id="1307950"/>
    <lineage>
        <taxon>Bacteria</taxon>
        <taxon>Pseudomonadati</taxon>
        <taxon>Pseudomonadota</taxon>
        <taxon>Alphaproteobacteria</taxon>
        <taxon>Acetobacterales</taxon>
        <taxon>Acetobacteraceae</taxon>
        <taxon>Gluconobacter</taxon>
    </lineage>
</organism>
<feature type="compositionally biased region" description="Polar residues" evidence="1">
    <location>
        <begin position="128"/>
        <end position="141"/>
    </location>
</feature>
<dbReference type="Proteomes" id="UP000320772">
    <property type="component" value="Unassembled WGS sequence"/>
</dbReference>
<evidence type="ECO:0000313" key="3">
    <source>
        <dbReference type="Proteomes" id="UP000320772"/>
    </source>
</evidence>
<feature type="compositionally biased region" description="Basic and acidic residues" evidence="1">
    <location>
        <begin position="165"/>
        <end position="190"/>
    </location>
</feature>
<feature type="region of interest" description="Disordered" evidence="1">
    <location>
        <begin position="125"/>
        <end position="190"/>
    </location>
</feature>
<reference evidence="2 3" key="1">
    <citation type="submission" date="2019-06" db="EMBL/GenBank/DDBJ databases">
        <title>Whole genome shotgun sequence of Gluconobacter roseus NBRC 3990.</title>
        <authorList>
            <person name="Hosoyama A."/>
            <person name="Uohara A."/>
            <person name="Ohji S."/>
            <person name="Ichikawa N."/>
        </authorList>
    </citation>
    <scope>NUCLEOTIDE SEQUENCE [LARGE SCALE GENOMIC DNA]</scope>
    <source>
        <strain evidence="2 3">NBRC 3990</strain>
    </source>
</reference>
<gene>
    <name evidence="2" type="ORF">GRO01_26770</name>
</gene>
<protein>
    <submittedName>
        <fullName evidence="2">Uncharacterized protein</fullName>
    </submittedName>
</protein>
<feature type="region of interest" description="Disordered" evidence="1">
    <location>
        <begin position="84"/>
        <end position="108"/>
    </location>
</feature>
<dbReference type="EMBL" id="BJLY01000008">
    <property type="protein sequence ID" value="GEB05101.1"/>
    <property type="molecule type" value="Genomic_DNA"/>
</dbReference>
<proteinExistence type="predicted"/>
<accession>A0A4Y3MCU9</accession>
<evidence type="ECO:0000313" key="2">
    <source>
        <dbReference type="EMBL" id="GEB05101.1"/>
    </source>
</evidence>
<dbReference type="RefSeq" id="WP_062506889.1">
    <property type="nucleotide sequence ID" value="NZ_BAQZ01000005.1"/>
</dbReference>
<comment type="caution">
    <text evidence="2">The sequence shown here is derived from an EMBL/GenBank/DDBJ whole genome shotgun (WGS) entry which is preliminary data.</text>
</comment>
<name>A0A4Y3MCU9_9PROT</name>